<keyword evidence="2" id="KW-1185">Reference proteome</keyword>
<comment type="caution">
    <text evidence="1">The sequence shown here is derived from an EMBL/GenBank/DDBJ whole genome shotgun (WGS) entry which is preliminary data.</text>
</comment>
<protein>
    <submittedName>
        <fullName evidence="1">Uncharacterized protein</fullName>
    </submittedName>
</protein>
<name>A0A9Q3D0X0_9BASI</name>
<evidence type="ECO:0000313" key="2">
    <source>
        <dbReference type="Proteomes" id="UP000765509"/>
    </source>
</evidence>
<dbReference type="AlphaFoldDB" id="A0A9Q3D0X0"/>
<evidence type="ECO:0000313" key="1">
    <source>
        <dbReference type="EMBL" id="MBW0493462.1"/>
    </source>
</evidence>
<dbReference type="EMBL" id="AVOT02012075">
    <property type="protein sequence ID" value="MBW0493462.1"/>
    <property type="molecule type" value="Genomic_DNA"/>
</dbReference>
<organism evidence="1 2">
    <name type="scientific">Austropuccinia psidii MF-1</name>
    <dbReference type="NCBI Taxonomy" id="1389203"/>
    <lineage>
        <taxon>Eukaryota</taxon>
        <taxon>Fungi</taxon>
        <taxon>Dikarya</taxon>
        <taxon>Basidiomycota</taxon>
        <taxon>Pucciniomycotina</taxon>
        <taxon>Pucciniomycetes</taxon>
        <taxon>Pucciniales</taxon>
        <taxon>Sphaerophragmiaceae</taxon>
        <taxon>Austropuccinia</taxon>
    </lineage>
</organism>
<accession>A0A9Q3D0X0</accession>
<gene>
    <name evidence="1" type="ORF">O181_033177</name>
</gene>
<sequence>MYQQINWSVPSFHADTNSIECMAHIINLDARDGLSAVTNTNSTSSPIGHQMELSNVLNTPNGTHLQYDSIISQREKLGSHLGESSQRCE</sequence>
<dbReference type="Proteomes" id="UP000765509">
    <property type="component" value="Unassembled WGS sequence"/>
</dbReference>
<reference evidence="1" key="1">
    <citation type="submission" date="2021-03" db="EMBL/GenBank/DDBJ databases">
        <title>Draft genome sequence of rust myrtle Austropuccinia psidii MF-1, a brazilian biotype.</title>
        <authorList>
            <person name="Quecine M.C."/>
            <person name="Pachon D.M.R."/>
            <person name="Bonatelli M.L."/>
            <person name="Correr F.H."/>
            <person name="Franceschini L.M."/>
            <person name="Leite T.F."/>
            <person name="Margarido G.R.A."/>
            <person name="Almeida C.A."/>
            <person name="Ferrarezi J.A."/>
            <person name="Labate C.A."/>
        </authorList>
    </citation>
    <scope>NUCLEOTIDE SEQUENCE</scope>
    <source>
        <strain evidence="1">MF-1</strain>
    </source>
</reference>
<dbReference type="OrthoDB" id="2517293at2759"/>
<proteinExistence type="predicted"/>